<comment type="caution">
    <text evidence="1">The sequence shown here is derived from an EMBL/GenBank/DDBJ whole genome shotgun (WGS) entry which is preliminary data.</text>
</comment>
<gene>
    <name evidence="1" type="ORF">ACFPK2_00585</name>
</gene>
<evidence type="ECO:0008006" key="3">
    <source>
        <dbReference type="Google" id="ProtNLM"/>
    </source>
</evidence>
<keyword evidence="2" id="KW-1185">Reference proteome</keyword>
<name>A0ABW0EYB6_9HYPH</name>
<accession>A0ABW0EYB6</accession>
<dbReference type="EMBL" id="JBHSLI010000001">
    <property type="protein sequence ID" value="MFC5291483.1"/>
    <property type="molecule type" value="Genomic_DNA"/>
</dbReference>
<evidence type="ECO:0000313" key="1">
    <source>
        <dbReference type="EMBL" id="MFC5291483.1"/>
    </source>
</evidence>
<organism evidence="1 2">
    <name type="scientific">Bosea minatitlanensis</name>
    <dbReference type="NCBI Taxonomy" id="128782"/>
    <lineage>
        <taxon>Bacteria</taxon>
        <taxon>Pseudomonadati</taxon>
        <taxon>Pseudomonadota</taxon>
        <taxon>Alphaproteobacteria</taxon>
        <taxon>Hyphomicrobiales</taxon>
        <taxon>Boseaceae</taxon>
        <taxon>Bosea</taxon>
    </lineage>
</organism>
<evidence type="ECO:0000313" key="2">
    <source>
        <dbReference type="Proteomes" id="UP001595976"/>
    </source>
</evidence>
<dbReference type="RefSeq" id="WP_260349703.1">
    <property type="nucleotide sequence ID" value="NZ_JAOAOS010000026.1"/>
</dbReference>
<sequence length="90" mass="9955">MSEHQLGDGPISPEYHQQMNMLARAIDGYLNGEARGDERKAGFVLLVFPFGATDGRCNFISNGAHRADLVALFKEMIARFEGQPEMQGRA</sequence>
<dbReference type="Proteomes" id="UP001595976">
    <property type="component" value="Unassembled WGS sequence"/>
</dbReference>
<protein>
    <recommendedName>
        <fullName evidence="3">RES domain-containing protein</fullName>
    </recommendedName>
</protein>
<reference evidence="2" key="1">
    <citation type="journal article" date="2019" name="Int. J. Syst. Evol. Microbiol.">
        <title>The Global Catalogue of Microorganisms (GCM) 10K type strain sequencing project: providing services to taxonomists for standard genome sequencing and annotation.</title>
        <authorList>
            <consortium name="The Broad Institute Genomics Platform"/>
            <consortium name="The Broad Institute Genome Sequencing Center for Infectious Disease"/>
            <person name="Wu L."/>
            <person name="Ma J."/>
        </authorList>
    </citation>
    <scope>NUCLEOTIDE SEQUENCE [LARGE SCALE GENOMIC DNA]</scope>
    <source>
        <strain evidence="2">CGMCC 1.15643</strain>
    </source>
</reference>
<proteinExistence type="predicted"/>